<dbReference type="GO" id="GO:0006397">
    <property type="term" value="P:mRNA processing"/>
    <property type="evidence" value="ECO:0007669"/>
    <property type="project" value="UniProtKB-KW"/>
</dbReference>
<keyword evidence="12" id="KW-1185">Reference proteome</keyword>
<keyword evidence="7" id="KW-0067">ATP-binding</keyword>
<sequence length="153" mass="17702">LKKYIKLKLDNICQIRITVLNKLNNPNLPHSIAENGFLASSDPAPMVLDMLTEAFVLIKMCFDGIEINILFTRLALITDEILHFVPNIDNFRSTLWAKWHNIYCDMLHFPDRISWAMLVARTCQLDPNITMSNFVDKIFSCYFLNGNGQIQCY</sequence>
<dbReference type="SUPFAM" id="SSF81631">
    <property type="entry name" value="PAP/OAS1 substrate-binding domain"/>
    <property type="match status" value="1"/>
</dbReference>
<comment type="catalytic activity">
    <reaction evidence="9">
        <text>RNA(n) + ATP = RNA(n)-3'-adenine ribonucleotide + diphosphate</text>
        <dbReference type="Rhea" id="RHEA:11332"/>
        <dbReference type="Rhea" id="RHEA-COMP:14527"/>
        <dbReference type="Rhea" id="RHEA-COMP:17347"/>
        <dbReference type="ChEBI" id="CHEBI:30616"/>
        <dbReference type="ChEBI" id="CHEBI:33019"/>
        <dbReference type="ChEBI" id="CHEBI:140395"/>
        <dbReference type="ChEBI" id="CHEBI:173115"/>
        <dbReference type="EC" id="2.7.7.19"/>
    </reaction>
</comment>
<dbReference type="Gene3D" id="1.10.1410.10">
    <property type="match status" value="1"/>
</dbReference>
<evidence type="ECO:0000313" key="12">
    <source>
        <dbReference type="Proteomes" id="UP000694421"/>
    </source>
</evidence>
<dbReference type="PANTHER" id="PTHR10682">
    <property type="entry name" value="POLY A POLYMERASE"/>
    <property type="match status" value="1"/>
</dbReference>
<dbReference type="InterPro" id="IPR007012">
    <property type="entry name" value="PolA_pol_cen_dom"/>
</dbReference>
<reference evidence="11" key="2">
    <citation type="submission" date="2025-09" db="UniProtKB">
        <authorList>
            <consortium name="Ensembl"/>
        </authorList>
    </citation>
    <scope>IDENTIFICATION</scope>
</reference>
<dbReference type="GO" id="GO:0005524">
    <property type="term" value="F:ATP binding"/>
    <property type="evidence" value="ECO:0007669"/>
    <property type="project" value="UniProtKB-KW"/>
</dbReference>
<keyword evidence="5" id="KW-0808">Transferase</keyword>
<dbReference type="GeneTree" id="ENSGT00940000154598"/>
<accession>A0A8D0DSD8</accession>
<keyword evidence="8" id="KW-0539">Nucleus</keyword>
<evidence type="ECO:0000256" key="2">
    <source>
        <dbReference type="ARBA" id="ARBA00010912"/>
    </source>
</evidence>
<keyword evidence="4" id="KW-0507">mRNA processing</keyword>
<evidence type="ECO:0000313" key="11">
    <source>
        <dbReference type="Ensembl" id="ENSSMRP00000021099.1"/>
    </source>
</evidence>
<dbReference type="Ensembl" id="ENSSMRT00000024729.1">
    <property type="protein sequence ID" value="ENSSMRP00000021099.1"/>
    <property type="gene ID" value="ENSSMRG00000016422.1"/>
</dbReference>
<evidence type="ECO:0000256" key="1">
    <source>
        <dbReference type="ARBA" id="ARBA00004123"/>
    </source>
</evidence>
<dbReference type="GO" id="GO:1990817">
    <property type="term" value="F:poly(A) RNA polymerase activity"/>
    <property type="evidence" value="ECO:0007669"/>
    <property type="project" value="UniProtKB-EC"/>
</dbReference>
<evidence type="ECO:0000256" key="6">
    <source>
        <dbReference type="ARBA" id="ARBA00022741"/>
    </source>
</evidence>
<evidence type="ECO:0000256" key="9">
    <source>
        <dbReference type="ARBA" id="ARBA00048830"/>
    </source>
</evidence>
<evidence type="ECO:0000256" key="8">
    <source>
        <dbReference type="ARBA" id="ARBA00023242"/>
    </source>
</evidence>
<evidence type="ECO:0000256" key="3">
    <source>
        <dbReference type="ARBA" id="ARBA00012388"/>
    </source>
</evidence>
<reference evidence="11" key="1">
    <citation type="submission" date="2025-08" db="UniProtKB">
        <authorList>
            <consortium name="Ensembl"/>
        </authorList>
    </citation>
    <scope>IDENTIFICATION</scope>
</reference>
<evidence type="ECO:0000256" key="5">
    <source>
        <dbReference type="ARBA" id="ARBA00022679"/>
    </source>
</evidence>
<keyword evidence="6" id="KW-0547">Nucleotide-binding</keyword>
<proteinExistence type="inferred from homology"/>
<evidence type="ECO:0000256" key="7">
    <source>
        <dbReference type="ARBA" id="ARBA00022840"/>
    </source>
</evidence>
<evidence type="ECO:0000259" key="10">
    <source>
        <dbReference type="Pfam" id="PF04928"/>
    </source>
</evidence>
<feature type="domain" description="Poly(A) polymerase central" evidence="10">
    <location>
        <begin position="95"/>
        <end position="142"/>
    </location>
</feature>
<dbReference type="EC" id="2.7.7.19" evidence="3"/>
<dbReference type="AlphaFoldDB" id="A0A8D0DSD8"/>
<comment type="subcellular location">
    <subcellularLocation>
        <location evidence="1">Nucleus</location>
    </subcellularLocation>
</comment>
<organism evidence="11 12">
    <name type="scientific">Salvator merianae</name>
    <name type="common">Argentine black and white tegu</name>
    <name type="synonym">Tupinambis merianae</name>
    <dbReference type="NCBI Taxonomy" id="96440"/>
    <lineage>
        <taxon>Eukaryota</taxon>
        <taxon>Metazoa</taxon>
        <taxon>Chordata</taxon>
        <taxon>Craniata</taxon>
        <taxon>Vertebrata</taxon>
        <taxon>Euteleostomi</taxon>
        <taxon>Lepidosauria</taxon>
        <taxon>Squamata</taxon>
        <taxon>Bifurcata</taxon>
        <taxon>Unidentata</taxon>
        <taxon>Episquamata</taxon>
        <taxon>Laterata</taxon>
        <taxon>Teiioidea</taxon>
        <taxon>Teiidae</taxon>
        <taxon>Salvator</taxon>
    </lineage>
</organism>
<dbReference type="Proteomes" id="UP000694421">
    <property type="component" value="Unplaced"/>
</dbReference>
<protein>
    <recommendedName>
        <fullName evidence="3">polynucleotide adenylyltransferase</fullName>
        <ecNumber evidence="3">2.7.7.19</ecNumber>
    </recommendedName>
</protein>
<dbReference type="Pfam" id="PF04928">
    <property type="entry name" value="PAP_central"/>
    <property type="match status" value="1"/>
</dbReference>
<dbReference type="GO" id="GO:0005634">
    <property type="term" value="C:nucleus"/>
    <property type="evidence" value="ECO:0007669"/>
    <property type="project" value="UniProtKB-SubCell"/>
</dbReference>
<evidence type="ECO:0000256" key="4">
    <source>
        <dbReference type="ARBA" id="ARBA00022664"/>
    </source>
</evidence>
<name>A0A8D0DSD8_SALMN</name>
<comment type="similarity">
    <text evidence="2">Belongs to the poly(A) polymerase family.</text>
</comment>
<dbReference type="PANTHER" id="PTHR10682:SF9">
    <property type="entry name" value="POLY(A) POLYMERASE ALPHA"/>
    <property type="match status" value="1"/>
</dbReference>